<accession>A0ABX7V2D1</accession>
<dbReference type="InterPro" id="IPR020558">
    <property type="entry name" value="DiOHA_6PGluconate_deHydtase_CS"/>
</dbReference>
<dbReference type="Gene3D" id="3.50.30.80">
    <property type="entry name" value="IlvD/EDD C-terminal domain-like"/>
    <property type="match status" value="1"/>
</dbReference>
<evidence type="ECO:0000256" key="10">
    <source>
        <dbReference type="NCBIfam" id="TIGR01196"/>
    </source>
</evidence>
<dbReference type="SUPFAM" id="SSF52016">
    <property type="entry name" value="LeuD/IlvD-like"/>
    <property type="match status" value="1"/>
</dbReference>
<feature type="domain" description="Dihydroxy-acid/6-phosphogluconate dehydratase N-terminal" evidence="11">
    <location>
        <begin position="66"/>
        <end position="380"/>
    </location>
</feature>
<keyword evidence="4 9" id="KW-0408">Iron</keyword>
<comment type="function">
    <text evidence="9">Catalyzes the dehydration of 6-phospho-D-gluconate to 2-dehydro-3-deoxy-6-phospho-D-gluconate.</text>
</comment>
<proteinExistence type="inferred from homology"/>
<dbReference type="GO" id="GO:0004456">
    <property type="term" value="F:phosphogluconate dehydratase activity"/>
    <property type="evidence" value="ECO:0007669"/>
    <property type="project" value="UniProtKB-EC"/>
</dbReference>
<evidence type="ECO:0000256" key="1">
    <source>
        <dbReference type="ARBA" id="ARBA00006486"/>
    </source>
</evidence>
<evidence type="ECO:0000256" key="8">
    <source>
        <dbReference type="ARBA" id="ARBA00023277"/>
    </source>
</evidence>
<dbReference type="InterPro" id="IPR042096">
    <property type="entry name" value="Dihydro-acid_dehy_C"/>
</dbReference>
<feature type="domain" description="Dihydroxy-acid/6-phosphogluconate dehydratase C-terminal" evidence="12">
    <location>
        <begin position="418"/>
        <end position="610"/>
    </location>
</feature>
<evidence type="ECO:0000259" key="11">
    <source>
        <dbReference type="Pfam" id="PF00920"/>
    </source>
</evidence>
<organism evidence="13 14">
    <name type="scientific">Pseudoalteromonas viridis</name>
    <dbReference type="NCBI Taxonomy" id="339617"/>
    <lineage>
        <taxon>Bacteria</taxon>
        <taxon>Pseudomonadati</taxon>
        <taxon>Pseudomonadota</taxon>
        <taxon>Gammaproteobacteria</taxon>
        <taxon>Alteromonadales</taxon>
        <taxon>Pseudoalteromonadaceae</taxon>
        <taxon>Pseudoalteromonas</taxon>
    </lineage>
</organism>
<dbReference type="PANTHER" id="PTHR43661:SF1">
    <property type="entry name" value="PHOSPHOGLUCONATE DEHYDRATASE"/>
    <property type="match status" value="1"/>
</dbReference>
<evidence type="ECO:0000313" key="13">
    <source>
        <dbReference type="EMBL" id="QTL34600.1"/>
    </source>
</evidence>
<keyword evidence="3 9" id="KW-0479">Metal-binding</keyword>
<evidence type="ECO:0000256" key="9">
    <source>
        <dbReference type="HAMAP-Rule" id="MF_02094"/>
    </source>
</evidence>
<dbReference type="Pfam" id="PF00920">
    <property type="entry name" value="ILVD_EDD_N"/>
    <property type="match status" value="1"/>
</dbReference>
<dbReference type="RefSeq" id="WP_125780294.1">
    <property type="nucleotide sequence ID" value="NZ_CP072425.1"/>
</dbReference>
<evidence type="ECO:0000256" key="4">
    <source>
        <dbReference type="ARBA" id="ARBA00023004"/>
    </source>
</evidence>
<keyword evidence="5 9" id="KW-0411">Iron-sulfur</keyword>
<dbReference type="InterPro" id="IPR056740">
    <property type="entry name" value="ILV_EDD_C"/>
</dbReference>
<keyword evidence="2 9" id="KW-0004">4Fe-4S</keyword>
<sequence>MLHPRIHEVTQRVITRSQQSRQAYLERIEQAKKQTRVRAGLGCGNLAHVMAACSSSDKARLKADEQPNLAIINAYNDMLSAHVPYKEYPDQIKAIAEKFDATAQVAGGVPAMCDGVTQGRDGMELSLFSRDVIAMSTAVALSHDVFDGVFCLGVCDKIVPGLLIGALSFGHLPIYFLPAGPMQSGIPNKEKARVRQKFAQGLVSREELLEAESASYHSAGTCTFYGTANSNQMLMEIMGLHLPGSSFINPYTELREGLTASAVETMLKQLLGDGPVNSLADVVSEKTVINGLVGLLATGGSTNHAIHLVAMAKAAGVQITWKDMADLSEVVPLLTRIYPNGSADVNHFQAAGGMGFLMRELRDAGYLHNDVKTIVGEGLDAYTQEPVLDVDPTLIMTDSTGPAKVKWVDCPADSLDEEVLRPVSNPFNKQGGLQLLSGNLGKSVIKVSAVAEQHQVVSAPAKVFSSQAALQEAYTRGELNQDFIAVLKEQGPKAKGMPELHKLTPVMASLQDEGFKVAIVTDGRMSGASGKVPAAIHLAPEAVEGGPIAKVREGDLITLDAPKGELVLHVSDEELAQREIELTEVGPTFGTGRELFSGFRNIVSSADLGASAFGIEE</sequence>
<feature type="binding site" evidence="9">
    <location>
        <position position="155"/>
    </location>
    <ligand>
        <name>[4Fe-4S] cluster</name>
        <dbReference type="ChEBI" id="CHEBI:49883"/>
    </ligand>
</feature>
<evidence type="ECO:0000256" key="3">
    <source>
        <dbReference type="ARBA" id="ARBA00022723"/>
    </source>
</evidence>
<protein>
    <recommendedName>
        <fullName evidence="9 10">Phosphogluconate dehydratase</fullName>
        <ecNumber evidence="9 10">4.2.1.12</ecNumber>
    </recommendedName>
</protein>
<comment type="cofactor">
    <cofactor evidence="9">
        <name>[4Fe-4S] cluster</name>
        <dbReference type="ChEBI" id="CHEBI:49883"/>
    </cofactor>
    <text evidence="9">Binds 1 [4Fe-4S] cluster.</text>
</comment>
<comment type="pathway">
    <text evidence="9">Carbohydrate metabolism; Entner-Doudoroff pathway.</text>
</comment>
<dbReference type="PANTHER" id="PTHR43661">
    <property type="entry name" value="D-XYLONATE DEHYDRATASE"/>
    <property type="match status" value="1"/>
</dbReference>
<evidence type="ECO:0000256" key="6">
    <source>
        <dbReference type="ARBA" id="ARBA00023064"/>
    </source>
</evidence>
<dbReference type="SUPFAM" id="SSF143975">
    <property type="entry name" value="IlvD/EDD N-terminal domain-like"/>
    <property type="match status" value="1"/>
</dbReference>
<comment type="catalytic activity">
    <reaction evidence="9">
        <text>6-phospho-D-gluconate = 2-dehydro-3-deoxy-6-phospho-D-gluconate + H2O</text>
        <dbReference type="Rhea" id="RHEA:17277"/>
        <dbReference type="ChEBI" id="CHEBI:15377"/>
        <dbReference type="ChEBI" id="CHEBI:57569"/>
        <dbReference type="ChEBI" id="CHEBI:58759"/>
        <dbReference type="EC" id="4.2.1.12"/>
    </reaction>
</comment>
<dbReference type="PROSITE" id="PS00887">
    <property type="entry name" value="ILVD_EDD_2"/>
    <property type="match status" value="1"/>
</dbReference>
<dbReference type="NCBIfam" id="TIGR01196">
    <property type="entry name" value="edd"/>
    <property type="match status" value="1"/>
</dbReference>
<dbReference type="InterPro" id="IPR004786">
    <property type="entry name" value="6-phosphgluc_deHydtase"/>
</dbReference>
<dbReference type="EC" id="4.2.1.12" evidence="9 10"/>
<dbReference type="Pfam" id="PF24877">
    <property type="entry name" value="ILV_EDD_C"/>
    <property type="match status" value="1"/>
</dbReference>
<feature type="binding site" evidence="9">
    <location>
        <position position="222"/>
    </location>
    <ligand>
        <name>[4Fe-4S] cluster</name>
        <dbReference type="ChEBI" id="CHEBI:49883"/>
    </ligand>
</feature>
<reference evidence="13 14" key="1">
    <citation type="submission" date="2021-03" db="EMBL/GenBank/DDBJ databases">
        <title>Complete Genome of Pseudoalteromonas viridis Strain BBR56, a new biocontrol bacterial candidate.</title>
        <authorList>
            <person name="Handayani D.P."/>
            <person name="Isnansetyo A."/>
            <person name="Istiqomah I."/>
            <person name="Jumina J."/>
        </authorList>
    </citation>
    <scope>NUCLEOTIDE SEQUENCE [LARGE SCALE GENOMIC DNA]</scope>
    <source>
        <strain evidence="13 14">BBR56</strain>
    </source>
</reference>
<keyword evidence="14" id="KW-1185">Reference proteome</keyword>
<dbReference type="InterPro" id="IPR000581">
    <property type="entry name" value="ILV_EDD_N"/>
</dbReference>
<dbReference type="EMBL" id="CP072425">
    <property type="protein sequence ID" value="QTL34600.1"/>
    <property type="molecule type" value="Genomic_DNA"/>
</dbReference>
<evidence type="ECO:0000256" key="2">
    <source>
        <dbReference type="ARBA" id="ARBA00022485"/>
    </source>
</evidence>
<keyword evidence="6 9" id="KW-0311">Gluconate utilization</keyword>
<dbReference type="InterPro" id="IPR037237">
    <property type="entry name" value="IlvD/EDD_N"/>
</dbReference>
<dbReference type="HAMAP" id="MF_02094">
    <property type="entry name" value="Edd"/>
    <property type="match status" value="1"/>
</dbReference>
<evidence type="ECO:0000259" key="12">
    <source>
        <dbReference type="Pfam" id="PF24877"/>
    </source>
</evidence>
<dbReference type="PROSITE" id="PS00886">
    <property type="entry name" value="ILVD_EDD_1"/>
    <property type="match status" value="1"/>
</dbReference>
<dbReference type="Proteomes" id="UP000665025">
    <property type="component" value="Chromosome 1"/>
</dbReference>
<name>A0ABX7V2D1_9GAMM</name>
<evidence type="ECO:0000313" key="14">
    <source>
        <dbReference type="Proteomes" id="UP000665025"/>
    </source>
</evidence>
<evidence type="ECO:0000256" key="5">
    <source>
        <dbReference type="ARBA" id="ARBA00023014"/>
    </source>
</evidence>
<keyword evidence="7 9" id="KW-0456">Lyase</keyword>
<comment type="similarity">
    <text evidence="1 9">Belongs to the IlvD/Edd family.</text>
</comment>
<keyword evidence="8 9" id="KW-0119">Carbohydrate metabolism</keyword>
<gene>
    <name evidence="9" type="primary">edd</name>
    <name evidence="13" type="ORF">J5X90_13750</name>
</gene>
<evidence type="ECO:0000256" key="7">
    <source>
        <dbReference type="ARBA" id="ARBA00023239"/>
    </source>
</evidence>